<sequence>MKIDIFTVIFMREGLFDGHANFLTYEEACEHFEDVTGENYEDFTIKADCEHCLIGSRIEEDTIDLIPKKERTFMVHIHDSYVRDTQYVSTPEEVDSENWLDINGSILVGVIDASSKYEAIDIISKELGVSKDILIAHEIVE</sequence>
<organism evidence="1 2">
    <name type="scientific">Clostridium magnum DSM 2767</name>
    <dbReference type="NCBI Taxonomy" id="1121326"/>
    <lineage>
        <taxon>Bacteria</taxon>
        <taxon>Bacillati</taxon>
        <taxon>Bacillota</taxon>
        <taxon>Clostridia</taxon>
        <taxon>Eubacteriales</taxon>
        <taxon>Clostridiaceae</taxon>
        <taxon>Clostridium</taxon>
    </lineage>
</organism>
<name>A0A161X4R5_9CLOT</name>
<dbReference type="Proteomes" id="UP000076603">
    <property type="component" value="Unassembled WGS sequence"/>
</dbReference>
<dbReference type="AlphaFoldDB" id="A0A161X4R5"/>
<keyword evidence="2" id="KW-1185">Reference proteome</keyword>
<dbReference type="EMBL" id="LWAE01000013">
    <property type="protein sequence ID" value="KZL88916.1"/>
    <property type="molecule type" value="Genomic_DNA"/>
</dbReference>
<comment type="caution">
    <text evidence="1">The sequence shown here is derived from an EMBL/GenBank/DDBJ whole genome shotgun (WGS) entry which is preliminary data.</text>
</comment>
<reference evidence="1 2" key="1">
    <citation type="submission" date="2016-04" db="EMBL/GenBank/DDBJ databases">
        <title>Genome sequence of Clostridium magnum DSM 2767.</title>
        <authorList>
            <person name="Poehlein A."/>
            <person name="Uhlig R."/>
            <person name="Fischer R."/>
            <person name="Bahl H."/>
            <person name="Daniel R."/>
        </authorList>
    </citation>
    <scope>NUCLEOTIDE SEQUENCE [LARGE SCALE GENOMIC DNA]</scope>
    <source>
        <strain evidence="1 2">DSM 2767</strain>
    </source>
</reference>
<dbReference type="PATRIC" id="fig|1121326.3.peg.5881"/>
<proteinExistence type="predicted"/>
<dbReference type="RefSeq" id="WP_066630449.1">
    <property type="nucleotide sequence ID" value="NZ_FQXL01000030.1"/>
</dbReference>
<gene>
    <name evidence="1" type="ORF">CLMAG_58200</name>
</gene>
<protein>
    <submittedName>
        <fullName evidence="1">Uncharacterized protein</fullName>
    </submittedName>
</protein>
<evidence type="ECO:0000313" key="1">
    <source>
        <dbReference type="EMBL" id="KZL88916.1"/>
    </source>
</evidence>
<dbReference type="STRING" id="1121326.CLMAG_58200"/>
<accession>A0A161X4R5</accession>
<evidence type="ECO:0000313" key="2">
    <source>
        <dbReference type="Proteomes" id="UP000076603"/>
    </source>
</evidence>